<evidence type="ECO:0000313" key="1">
    <source>
        <dbReference type="EMBL" id="QUC21489.1"/>
    </source>
</evidence>
<protein>
    <submittedName>
        <fullName evidence="1">Uncharacterized protein</fullName>
    </submittedName>
</protein>
<evidence type="ECO:0000313" key="2">
    <source>
        <dbReference type="Proteomes" id="UP000027002"/>
    </source>
</evidence>
<name>A0A8E5HTY5_USTVR</name>
<dbReference type="Proteomes" id="UP000027002">
    <property type="component" value="Chromosome 4"/>
</dbReference>
<dbReference type="KEGG" id="uvi:66066509"/>
<accession>A0A8E5HTY5</accession>
<proteinExistence type="predicted"/>
<dbReference type="AlphaFoldDB" id="A0A8E5HTY5"/>
<reference evidence="1" key="1">
    <citation type="submission" date="2020-03" db="EMBL/GenBank/DDBJ databases">
        <title>A mixture of massive structural variations and highly conserved coding sequences in Ustilaginoidea virens genome.</title>
        <authorList>
            <person name="Zhang K."/>
            <person name="Zhao Z."/>
            <person name="Zhang Z."/>
            <person name="Li Y."/>
            <person name="Hsiang T."/>
            <person name="Sun W."/>
        </authorList>
    </citation>
    <scope>NUCLEOTIDE SEQUENCE</scope>
    <source>
        <strain evidence="1">UV-8b</strain>
    </source>
</reference>
<dbReference type="RefSeq" id="XP_042999162.1">
    <property type="nucleotide sequence ID" value="XM_043143229.1"/>
</dbReference>
<dbReference type="EMBL" id="CP072756">
    <property type="protein sequence ID" value="QUC21489.1"/>
    <property type="molecule type" value="Genomic_DNA"/>
</dbReference>
<organism evidence="1 2">
    <name type="scientific">Ustilaginoidea virens</name>
    <name type="common">Rice false smut fungus</name>
    <name type="synonym">Villosiclava virens</name>
    <dbReference type="NCBI Taxonomy" id="1159556"/>
    <lineage>
        <taxon>Eukaryota</taxon>
        <taxon>Fungi</taxon>
        <taxon>Dikarya</taxon>
        <taxon>Ascomycota</taxon>
        <taxon>Pezizomycotina</taxon>
        <taxon>Sordariomycetes</taxon>
        <taxon>Hypocreomycetidae</taxon>
        <taxon>Hypocreales</taxon>
        <taxon>Clavicipitaceae</taxon>
        <taxon>Ustilaginoidea</taxon>
    </lineage>
</organism>
<dbReference type="GeneID" id="66066509"/>
<keyword evidence="2" id="KW-1185">Reference proteome</keyword>
<gene>
    <name evidence="1" type="ORF">UV8b_05732</name>
</gene>
<sequence length="154" mass="17047">MFSDPQDLVAAGRDFLERTGNNVAYAHFMEVDTLAFQSASRRHGSRRRRFGPLDPRVLREAMPVYTEDDRVEDIPEVSPFTPEEMANIRAILGDRMVTSVAPAPAPMPGPAPAAASASNVVSWRPHVWHSEPADGTNVVAQDDEFIEWSDNEDA</sequence>